<name>A0A364NIN7_9GAMM</name>
<proteinExistence type="inferred from homology"/>
<evidence type="ECO:0000256" key="9">
    <source>
        <dbReference type="RuleBase" id="RU004391"/>
    </source>
</evidence>
<evidence type="ECO:0000259" key="10">
    <source>
        <dbReference type="Pfam" id="PF04262"/>
    </source>
</evidence>
<dbReference type="AlphaFoldDB" id="A0A364NIN7"/>
<evidence type="ECO:0000256" key="6">
    <source>
        <dbReference type="ARBA" id="ARBA00022840"/>
    </source>
</evidence>
<keyword evidence="6 8" id="KW-0067">ATP-binding</keyword>
<dbReference type="Proteomes" id="UP000250744">
    <property type="component" value="Unassembled WGS sequence"/>
</dbReference>
<organism evidence="11 12">
    <name type="scientific">Nitrincola tibetensis</name>
    <dbReference type="NCBI Taxonomy" id="2219697"/>
    <lineage>
        <taxon>Bacteria</taxon>
        <taxon>Pseudomonadati</taxon>
        <taxon>Pseudomonadota</taxon>
        <taxon>Gammaproteobacteria</taxon>
        <taxon>Oceanospirillales</taxon>
        <taxon>Oceanospirillaceae</taxon>
        <taxon>Nitrincola</taxon>
    </lineage>
</organism>
<dbReference type="GO" id="GO:0046872">
    <property type="term" value="F:metal ion binding"/>
    <property type="evidence" value="ECO:0007669"/>
    <property type="project" value="TreeGrafter"/>
</dbReference>
<keyword evidence="3 8" id="KW-0436">Ligase</keyword>
<dbReference type="NCBIfam" id="TIGR01434">
    <property type="entry name" value="glu_cys_ligase"/>
    <property type="match status" value="1"/>
</dbReference>
<evidence type="ECO:0000256" key="1">
    <source>
        <dbReference type="ARBA" id="ARBA00005006"/>
    </source>
</evidence>
<evidence type="ECO:0000256" key="3">
    <source>
        <dbReference type="ARBA" id="ARBA00022598"/>
    </source>
</evidence>
<dbReference type="Pfam" id="PF04262">
    <property type="entry name" value="Glu_cys_ligase"/>
    <property type="match status" value="1"/>
</dbReference>
<keyword evidence="4 8" id="KW-0317">Glutathione biosynthesis</keyword>
<dbReference type="OrthoDB" id="9803907at2"/>
<reference evidence="11 12" key="1">
    <citation type="submission" date="2018-06" db="EMBL/GenBank/DDBJ databases">
        <title>Nitrincola tibetense sp. nov., isolated from Lake XuguoCo on Tibetan Plateau.</title>
        <authorList>
            <person name="Xing P."/>
        </authorList>
    </citation>
    <scope>NUCLEOTIDE SEQUENCE [LARGE SCALE GENOMIC DNA]</scope>
    <source>
        <strain evidence="12">xg18</strain>
    </source>
</reference>
<dbReference type="GO" id="GO:0006750">
    <property type="term" value="P:glutathione biosynthetic process"/>
    <property type="evidence" value="ECO:0007669"/>
    <property type="project" value="UniProtKB-UniRule"/>
</dbReference>
<dbReference type="EMBL" id="QKRX01000015">
    <property type="protein sequence ID" value="RAU16890.1"/>
    <property type="molecule type" value="Genomic_DNA"/>
</dbReference>
<sequence length="522" mass="59026">MSATFEQHLHQLVSNGHGNLLTQLQHGIEKEGLRLDGYGHLSQTPHPKGLGSALTHSEITTDYSEALLEFITPVFHNPEEMIRHLEDLHRFSYGVLADEVIWGGSMPCHIPSEDSIPVAEYGHSNIGKMKHIYRLGLKHRYGKMMQTIAGIHYNVSLPEQLWPVYQRMCQFEGSMSDFRSASYFKLIRNFRRHSWLLLYLFGASPALSQSFLKGKAHQLDTLTDDTLYLPYATSLRMSDLGYTNKAQSSLNICFNHLQSYTDSLREAIRTPHAAYEAIGVKVDGQYRQLNANILQIENEYYSDIRPKRVAESGEKPIHALITKGVQYIEVRNTDINPLIPMGISTEQAYFLDAFLVTCLLSENDELSAKECETIAQNHQRIVTRGRAPGLTLLSDEGEVERERLAEKLLDKIAKTAAVMDEANGFSHHSHAVEQQRRSVQDPDLTPSAQVLEQLSASKLSYHDWMFQLSLKHKSTLSQTPLDAVIQSRLDNEAITSLQEQASIEANTSVDFDTFLADYHARN</sequence>
<evidence type="ECO:0000256" key="7">
    <source>
        <dbReference type="ARBA" id="ARBA00048819"/>
    </source>
</evidence>
<evidence type="ECO:0000256" key="5">
    <source>
        <dbReference type="ARBA" id="ARBA00022741"/>
    </source>
</evidence>
<dbReference type="Gene3D" id="3.30.590.20">
    <property type="match status" value="1"/>
</dbReference>
<dbReference type="GO" id="GO:0004357">
    <property type="term" value="F:glutamate-cysteine ligase activity"/>
    <property type="evidence" value="ECO:0007669"/>
    <property type="project" value="UniProtKB-UniRule"/>
</dbReference>
<comment type="catalytic activity">
    <reaction evidence="7 8 9">
        <text>L-cysteine + L-glutamate + ATP = gamma-L-glutamyl-L-cysteine + ADP + phosphate + H(+)</text>
        <dbReference type="Rhea" id="RHEA:13285"/>
        <dbReference type="ChEBI" id="CHEBI:15378"/>
        <dbReference type="ChEBI" id="CHEBI:29985"/>
        <dbReference type="ChEBI" id="CHEBI:30616"/>
        <dbReference type="ChEBI" id="CHEBI:35235"/>
        <dbReference type="ChEBI" id="CHEBI:43474"/>
        <dbReference type="ChEBI" id="CHEBI:58173"/>
        <dbReference type="ChEBI" id="CHEBI:456216"/>
        <dbReference type="EC" id="6.3.2.2"/>
    </reaction>
</comment>
<evidence type="ECO:0000256" key="2">
    <source>
        <dbReference type="ARBA" id="ARBA00008772"/>
    </source>
</evidence>
<comment type="pathway">
    <text evidence="1 8 9">Sulfur metabolism; glutathione biosynthesis; glutathione from L-cysteine and L-glutamate: step 1/2.</text>
</comment>
<comment type="similarity">
    <text evidence="2 8">Belongs to the glutamate--cysteine ligase type 1 family. Type 1 subfamily.</text>
</comment>
<keyword evidence="5 8" id="KW-0547">Nucleotide-binding</keyword>
<accession>A0A364NIN7</accession>
<dbReference type="UniPathway" id="UPA00142">
    <property type="reaction ID" value="UER00209"/>
</dbReference>
<evidence type="ECO:0000313" key="11">
    <source>
        <dbReference type="EMBL" id="RAU16890.1"/>
    </source>
</evidence>
<gene>
    <name evidence="8" type="primary">gshA</name>
    <name evidence="11" type="ORF">DN062_15975</name>
</gene>
<dbReference type="GO" id="GO:0005829">
    <property type="term" value="C:cytosol"/>
    <property type="evidence" value="ECO:0007669"/>
    <property type="project" value="TreeGrafter"/>
</dbReference>
<dbReference type="GO" id="GO:0005524">
    <property type="term" value="F:ATP binding"/>
    <property type="evidence" value="ECO:0007669"/>
    <property type="project" value="UniProtKB-KW"/>
</dbReference>
<feature type="domain" description="Glutamate--cysteine ligase" evidence="10">
    <location>
        <begin position="10"/>
        <end position="381"/>
    </location>
</feature>
<dbReference type="InterPro" id="IPR007370">
    <property type="entry name" value="Glu_cys_ligase"/>
</dbReference>
<keyword evidence="12" id="KW-1185">Reference proteome</keyword>
<comment type="caution">
    <text evidence="11">The sequence shown here is derived from an EMBL/GenBank/DDBJ whole genome shotgun (WGS) entry which is preliminary data.</text>
</comment>
<protein>
    <recommendedName>
        <fullName evidence="8">Glutamate--cysteine ligase</fullName>
        <ecNumber evidence="8">6.3.2.2</ecNumber>
    </recommendedName>
    <alternativeName>
        <fullName evidence="8">Gamma-ECS</fullName>
        <shortName evidence="8">GCS</shortName>
    </alternativeName>
    <alternativeName>
        <fullName evidence="8">Gamma-glutamylcysteine synthetase</fullName>
    </alternativeName>
</protein>
<evidence type="ECO:0000256" key="8">
    <source>
        <dbReference type="HAMAP-Rule" id="MF_00578"/>
    </source>
</evidence>
<dbReference type="SUPFAM" id="SSF55931">
    <property type="entry name" value="Glutamine synthetase/guanido kinase"/>
    <property type="match status" value="1"/>
</dbReference>
<dbReference type="PANTHER" id="PTHR38761:SF1">
    <property type="entry name" value="GLUTAMATE--CYSTEINE LIGASE"/>
    <property type="match status" value="1"/>
</dbReference>
<dbReference type="EC" id="6.3.2.2" evidence="8"/>
<dbReference type="PANTHER" id="PTHR38761">
    <property type="entry name" value="GLUTAMATE--CYSTEINE LIGASE"/>
    <property type="match status" value="1"/>
</dbReference>
<dbReference type="InterPro" id="IPR014746">
    <property type="entry name" value="Gln_synth/guanido_kin_cat_dom"/>
</dbReference>
<dbReference type="InterPro" id="IPR006334">
    <property type="entry name" value="Glut_cys_ligase"/>
</dbReference>
<evidence type="ECO:0000313" key="12">
    <source>
        <dbReference type="Proteomes" id="UP000250744"/>
    </source>
</evidence>
<evidence type="ECO:0000256" key="4">
    <source>
        <dbReference type="ARBA" id="ARBA00022684"/>
    </source>
</evidence>
<dbReference type="HAMAP" id="MF_00578">
    <property type="entry name" value="Glu_cys_ligase"/>
    <property type="match status" value="1"/>
</dbReference>
<dbReference type="RefSeq" id="WP_112160297.1">
    <property type="nucleotide sequence ID" value="NZ_QKRX01000015.1"/>
</dbReference>